<feature type="compositionally biased region" description="Basic and acidic residues" evidence="1">
    <location>
        <begin position="91"/>
        <end position="102"/>
    </location>
</feature>
<dbReference type="InterPro" id="IPR035979">
    <property type="entry name" value="RBD_domain_sf"/>
</dbReference>
<sequence>MACNAPSELAGGDASKSQIVNFNFELEAGSATKQEGKEGEVLCVKSTFLDMGDGLSLKKRFRTFRKASTDGNLDDGEGPEVYEPGTFSPKCVDRSESEDSEIKTGATTPTMPSGAEDNSEPETCEEKCEEEHGEWPKQDSSRRRPRTTVMMRNLPNNYTRSMLLQLLDSRDFAGQYDFLYLPIDFTRRANLGYAFVNLVSEEAVASFWELFDGFSAWSFPSSKVCEVSWSGPKQGFKAHVDRYKNSPVMHKSVPDEYKPMIFANGVRKKFPAPTIRIQHPKKAGKQ</sequence>
<accession>A0A812QS83</accession>
<protein>
    <submittedName>
        <fullName evidence="3">ML3 protein</fullName>
    </submittedName>
</protein>
<feature type="region of interest" description="Disordered" evidence="1">
    <location>
        <begin position="70"/>
        <end position="144"/>
    </location>
</feature>
<comment type="caution">
    <text evidence="3">The sequence shown here is derived from an EMBL/GenBank/DDBJ whole genome shotgun (WGS) entry which is preliminary data.</text>
</comment>
<evidence type="ECO:0000313" key="4">
    <source>
        <dbReference type="Proteomes" id="UP000601435"/>
    </source>
</evidence>
<proteinExistence type="predicted"/>
<organism evidence="3 4">
    <name type="scientific">Symbiodinium necroappetens</name>
    <dbReference type="NCBI Taxonomy" id="1628268"/>
    <lineage>
        <taxon>Eukaryota</taxon>
        <taxon>Sar</taxon>
        <taxon>Alveolata</taxon>
        <taxon>Dinophyceae</taxon>
        <taxon>Suessiales</taxon>
        <taxon>Symbiodiniaceae</taxon>
        <taxon>Symbiodinium</taxon>
    </lineage>
</organism>
<reference evidence="3" key="1">
    <citation type="submission" date="2021-02" db="EMBL/GenBank/DDBJ databases">
        <authorList>
            <person name="Dougan E. K."/>
            <person name="Rhodes N."/>
            <person name="Thang M."/>
            <person name="Chan C."/>
        </authorList>
    </citation>
    <scope>NUCLEOTIDE SEQUENCE</scope>
</reference>
<name>A0A812QS83_9DINO</name>
<dbReference type="Pfam" id="PF04059">
    <property type="entry name" value="RRM_2"/>
    <property type="match status" value="1"/>
</dbReference>
<dbReference type="AlphaFoldDB" id="A0A812QS83"/>
<dbReference type="SUPFAM" id="SSF54928">
    <property type="entry name" value="RNA-binding domain, RBD"/>
    <property type="match status" value="1"/>
</dbReference>
<gene>
    <name evidence="3" type="primary">ML3</name>
    <name evidence="3" type="ORF">SNEC2469_LOCUS10971</name>
</gene>
<dbReference type="CDD" id="cd12277">
    <property type="entry name" value="RRM3_MEI2_EAR1_like"/>
    <property type="match status" value="1"/>
</dbReference>
<dbReference type="InterPro" id="IPR012677">
    <property type="entry name" value="Nucleotide-bd_a/b_plait_sf"/>
</dbReference>
<dbReference type="Gene3D" id="3.30.70.330">
    <property type="match status" value="1"/>
</dbReference>
<evidence type="ECO:0000259" key="2">
    <source>
        <dbReference type="Pfam" id="PF04059"/>
    </source>
</evidence>
<evidence type="ECO:0000313" key="3">
    <source>
        <dbReference type="EMBL" id="CAE7400891.1"/>
    </source>
</evidence>
<evidence type="ECO:0000256" key="1">
    <source>
        <dbReference type="SAM" id="MobiDB-lite"/>
    </source>
</evidence>
<dbReference type="GO" id="GO:0003676">
    <property type="term" value="F:nucleic acid binding"/>
    <property type="evidence" value="ECO:0007669"/>
    <property type="project" value="InterPro"/>
</dbReference>
<dbReference type="Proteomes" id="UP000601435">
    <property type="component" value="Unassembled WGS sequence"/>
</dbReference>
<feature type="domain" description="Mei2-like C-terminal RNA recognition motif" evidence="2">
    <location>
        <begin position="146"/>
        <end position="237"/>
    </location>
</feature>
<dbReference type="EMBL" id="CAJNJA010017409">
    <property type="protein sequence ID" value="CAE7400891.1"/>
    <property type="molecule type" value="Genomic_DNA"/>
</dbReference>
<dbReference type="OrthoDB" id="417481at2759"/>
<keyword evidence="4" id="KW-1185">Reference proteome</keyword>
<dbReference type="InterPro" id="IPR007201">
    <property type="entry name" value="Mei2-like_Rrm_C"/>
</dbReference>
<feature type="compositionally biased region" description="Basic and acidic residues" evidence="1">
    <location>
        <begin position="124"/>
        <end position="142"/>
    </location>
</feature>